<protein>
    <recommendedName>
        <fullName evidence="3">RNase H type-1 domain-containing protein</fullName>
    </recommendedName>
</protein>
<name>A0AAV3RMG3_LITER</name>
<evidence type="ECO:0008006" key="3">
    <source>
        <dbReference type="Google" id="ProtNLM"/>
    </source>
</evidence>
<accession>A0AAV3RMG3</accession>
<comment type="caution">
    <text evidence="1">The sequence shown here is derived from an EMBL/GenBank/DDBJ whole genome shotgun (WGS) entry which is preliminary data.</text>
</comment>
<dbReference type="EMBL" id="BAABME010010840">
    <property type="protein sequence ID" value="GAA0182439.1"/>
    <property type="molecule type" value="Genomic_DNA"/>
</dbReference>
<evidence type="ECO:0000313" key="1">
    <source>
        <dbReference type="EMBL" id="GAA0182439.1"/>
    </source>
</evidence>
<keyword evidence="2" id="KW-1185">Reference proteome</keyword>
<sequence>MAKNANGKIVADFADIQPAILVDEGESRVVLEAIKCDINMGVTKFIVEIDSTHTIEALLDANSMYDRTS</sequence>
<evidence type="ECO:0000313" key="2">
    <source>
        <dbReference type="Proteomes" id="UP001454036"/>
    </source>
</evidence>
<dbReference type="Proteomes" id="UP001454036">
    <property type="component" value="Unassembled WGS sequence"/>
</dbReference>
<dbReference type="AlphaFoldDB" id="A0AAV3RMG3"/>
<reference evidence="1 2" key="1">
    <citation type="submission" date="2024-01" db="EMBL/GenBank/DDBJ databases">
        <title>The complete chloroplast genome sequence of Lithospermum erythrorhizon: insights into the phylogenetic relationship among Boraginaceae species and the maternal lineages of purple gromwells.</title>
        <authorList>
            <person name="Okada T."/>
            <person name="Watanabe K."/>
        </authorList>
    </citation>
    <scope>NUCLEOTIDE SEQUENCE [LARGE SCALE GENOMIC DNA]</scope>
</reference>
<organism evidence="1 2">
    <name type="scientific">Lithospermum erythrorhizon</name>
    <name type="common">Purple gromwell</name>
    <name type="synonym">Lithospermum officinale var. erythrorhizon</name>
    <dbReference type="NCBI Taxonomy" id="34254"/>
    <lineage>
        <taxon>Eukaryota</taxon>
        <taxon>Viridiplantae</taxon>
        <taxon>Streptophyta</taxon>
        <taxon>Embryophyta</taxon>
        <taxon>Tracheophyta</taxon>
        <taxon>Spermatophyta</taxon>
        <taxon>Magnoliopsida</taxon>
        <taxon>eudicotyledons</taxon>
        <taxon>Gunneridae</taxon>
        <taxon>Pentapetalae</taxon>
        <taxon>asterids</taxon>
        <taxon>lamiids</taxon>
        <taxon>Boraginales</taxon>
        <taxon>Boraginaceae</taxon>
        <taxon>Boraginoideae</taxon>
        <taxon>Lithospermeae</taxon>
        <taxon>Lithospermum</taxon>
    </lineage>
</organism>
<gene>
    <name evidence="1" type="ORF">LIER_30373</name>
</gene>
<proteinExistence type="predicted"/>